<name>A0A1S2VH54_9BACT</name>
<evidence type="ECO:0000313" key="2">
    <source>
        <dbReference type="EMBL" id="OIN57565.1"/>
    </source>
</evidence>
<dbReference type="RefSeq" id="WP_071504769.1">
    <property type="nucleotide sequence ID" value="NZ_MORL01000011.1"/>
</dbReference>
<dbReference type="EMBL" id="MORL01000011">
    <property type="protein sequence ID" value="OIN57565.1"/>
    <property type="molecule type" value="Genomic_DNA"/>
</dbReference>
<evidence type="ECO:0000259" key="1">
    <source>
        <dbReference type="Pfam" id="PF20448"/>
    </source>
</evidence>
<dbReference type="InterPro" id="IPR046551">
    <property type="entry name" value="DUF6705"/>
</dbReference>
<comment type="caution">
    <text evidence="2">The sequence shown here is derived from an EMBL/GenBank/DDBJ whole genome shotgun (WGS) entry which is preliminary data.</text>
</comment>
<evidence type="ECO:0000313" key="3">
    <source>
        <dbReference type="Proteomes" id="UP000181790"/>
    </source>
</evidence>
<dbReference type="Pfam" id="PF20448">
    <property type="entry name" value="DUF6705"/>
    <property type="match status" value="1"/>
</dbReference>
<keyword evidence="3" id="KW-1185">Reference proteome</keyword>
<gene>
    <name evidence="2" type="ORF">BLX24_18950</name>
</gene>
<protein>
    <recommendedName>
        <fullName evidence="1">DUF6705 domain-containing protein</fullName>
    </recommendedName>
</protein>
<accession>A0A1S2VH54</accession>
<feature type="domain" description="DUF6705" evidence="1">
    <location>
        <begin position="1"/>
        <end position="80"/>
    </location>
</feature>
<reference evidence="2 3" key="1">
    <citation type="submission" date="2016-10" db="EMBL/GenBank/DDBJ databases">
        <title>Arsenicibacter rosenii gen. nov., sp. nov., an efficient arsenic-methylating bacterium isolated from an arsenic-contaminated paddy soil.</title>
        <authorList>
            <person name="Huang K."/>
        </authorList>
    </citation>
    <scope>NUCLEOTIDE SEQUENCE [LARGE SCALE GENOMIC DNA]</scope>
    <source>
        <strain evidence="2 3">SM-1</strain>
    </source>
</reference>
<sequence>MKSTFTLILVLLNTLWAFSQSKSASIIDLKKYEGSWQSQDKSFKLSLKKVKKKIEALNAEIDVLVGPLTFKDEKSNPRSYGEANNEYGIIKYIIPDPKQNIVLHVYLDLVDDDTLVATIKDPTEFIIGEKQSKTLPDKIIFTKK</sequence>
<organism evidence="2 3">
    <name type="scientific">Arsenicibacter rosenii</name>
    <dbReference type="NCBI Taxonomy" id="1750698"/>
    <lineage>
        <taxon>Bacteria</taxon>
        <taxon>Pseudomonadati</taxon>
        <taxon>Bacteroidota</taxon>
        <taxon>Cytophagia</taxon>
        <taxon>Cytophagales</taxon>
        <taxon>Spirosomataceae</taxon>
        <taxon>Arsenicibacter</taxon>
    </lineage>
</organism>
<proteinExistence type="predicted"/>
<dbReference type="AlphaFoldDB" id="A0A1S2VH54"/>
<dbReference type="Proteomes" id="UP000181790">
    <property type="component" value="Unassembled WGS sequence"/>
</dbReference>